<keyword evidence="2" id="KW-1185">Reference proteome</keyword>
<protein>
    <submittedName>
        <fullName evidence="1">Uncharacterized protein</fullName>
    </submittedName>
</protein>
<name>A0ABU6USN5_9FABA</name>
<dbReference type="EMBL" id="JASCZI010122477">
    <property type="protein sequence ID" value="MED6164357.1"/>
    <property type="molecule type" value="Genomic_DNA"/>
</dbReference>
<evidence type="ECO:0000313" key="2">
    <source>
        <dbReference type="Proteomes" id="UP001341840"/>
    </source>
</evidence>
<proteinExistence type="predicted"/>
<dbReference type="Proteomes" id="UP001341840">
    <property type="component" value="Unassembled WGS sequence"/>
</dbReference>
<organism evidence="1 2">
    <name type="scientific">Stylosanthes scabra</name>
    <dbReference type="NCBI Taxonomy" id="79078"/>
    <lineage>
        <taxon>Eukaryota</taxon>
        <taxon>Viridiplantae</taxon>
        <taxon>Streptophyta</taxon>
        <taxon>Embryophyta</taxon>
        <taxon>Tracheophyta</taxon>
        <taxon>Spermatophyta</taxon>
        <taxon>Magnoliopsida</taxon>
        <taxon>eudicotyledons</taxon>
        <taxon>Gunneridae</taxon>
        <taxon>Pentapetalae</taxon>
        <taxon>rosids</taxon>
        <taxon>fabids</taxon>
        <taxon>Fabales</taxon>
        <taxon>Fabaceae</taxon>
        <taxon>Papilionoideae</taxon>
        <taxon>50 kb inversion clade</taxon>
        <taxon>dalbergioids sensu lato</taxon>
        <taxon>Dalbergieae</taxon>
        <taxon>Pterocarpus clade</taxon>
        <taxon>Stylosanthes</taxon>
    </lineage>
</organism>
<evidence type="ECO:0000313" key="1">
    <source>
        <dbReference type="EMBL" id="MED6164357.1"/>
    </source>
</evidence>
<comment type="caution">
    <text evidence="1">The sequence shown here is derived from an EMBL/GenBank/DDBJ whole genome shotgun (WGS) entry which is preliminary data.</text>
</comment>
<feature type="non-terminal residue" evidence="1">
    <location>
        <position position="76"/>
    </location>
</feature>
<sequence>MPFRLTYGTEAMIPLEIAEQTTRVSAYDSEGNQSGRKTEADMVSEIREEARIKQQAVKALLAAKYNEKIKKRDLEV</sequence>
<reference evidence="1 2" key="1">
    <citation type="journal article" date="2023" name="Plants (Basel)">
        <title>Bridging the Gap: Combining Genomics and Transcriptomics Approaches to Understand Stylosanthes scabra, an Orphan Legume from the Brazilian Caatinga.</title>
        <authorList>
            <person name="Ferreira-Neto J.R.C."/>
            <person name="da Silva M.D."/>
            <person name="Binneck E."/>
            <person name="de Melo N.F."/>
            <person name="da Silva R.H."/>
            <person name="de Melo A.L.T.M."/>
            <person name="Pandolfi V."/>
            <person name="Bustamante F.O."/>
            <person name="Brasileiro-Vidal A.C."/>
            <person name="Benko-Iseppon A.M."/>
        </authorList>
    </citation>
    <scope>NUCLEOTIDE SEQUENCE [LARGE SCALE GENOMIC DNA]</scope>
    <source>
        <tissue evidence="1">Leaves</tissue>
    </source>
</reference>
<accession>A0ABU6USN5</accession>
<gene>
    <name evidence="1" type="ORF">PIB30_089091</name>
</gene>